<dbReference type="Pfam" id="PF07690">
    <property type="entry name" value="MFS_1"/>
    <property type="match status" value="2"/>
</dbReference>
<comment type="caution">
    <text evidence="5">The sequence shown here is derived from an EMBL/GenBank/DDBJ whole genome shotgun (WGS) entry which is preliminary data.</text>
</comment>
<feature type="transmembrane region" description="Helical" evidence="3">
    <location>
        <begin position="135"/>
        <end position="162"/>
    </location>
</feature>
<comment type="subcellular location">
    <subcellularLocation>
        <location evidence="1">Membrane</location>
        <topology evidence="1">Multi-pass membrane protein</topology>
    </subcellularLocation>
</comment>
<dbReference type="CDD" id="cd17352">
    <property type="entry name" value="MFS_MCT_SLC16"/>
    <property type="match status" value="2"/>
</dbReference>
<feature type="transmembrane region" description="Helical" evidence="3">
    <location>
        <begin position="772"/>
        <end position="797"/>
    </location>
</feature>
<feature type="transmembrane region" description="Helical" evidence="3">
    <location>
        <begin position="437"/>
        <end position="466"/>
    </location>
</feature>
<feature type="transmembrane region" description="Helical" evidence="3">
    <location>
        <begin position="509"/>
        <end position="528"/>
    </location>
</feature>
<evidence type="ECO:0000256" key="1">
    <source>
        <dbReference type="ARBA" id="ARBA00004141"/>
    </source>
</evidence>
<evidence type="ECO:0000259" key="4">
    <source>
        <dbReference type="PROSITE" id="PS50850"/>
    </source>
</evidence>
<feature type="transmembrane region" description="Helical" evidence="3">
    <location>
        <begin position="864"/>
        <end position="883"/>
    </location>
</feature>
<dbReference type="InterPro" id="IPR020846">
    <property type="entry name" value="MFS_dom"/>
</dbReference>
<dbReference type="InterPro" id="IPR011701">
    <property type="entry name" value="MFS"/>
</dbReference>
<organism evidence="5 6">
    <name type="scientific">Molorchus minor</name>
    <dbReference type="NCBI Taxonomy" id="1323400"/>
    <lineage>
        <taxon>Eukaryota</taxon>
        <taxon>Metazoa</taxon>
        <taxon>Ecdysozoa</taxon>
        <taxon>Arthropoda</taxon>
        <taxon>Hexapoda</taxon>
        <taxon>Insecta</taxon>
        <taxon>Pterygota</taxon>
        <taxon>Neoptera</taxon>
        <taxon>Endopterygota</taxon>
        <taxon>Coleoptera</taxon>
        <taxon>Polyphaga</taxon>
        <taxon>Cucujiformia</taxon>
        <taxon>Chrysomeloidea</taxon>
        <taxon>Cerambycidae</taxon>
        <taxon>Lamiinae</taxon>
        <taxon>Monochamini</taxon>
        <taxon>Molorchus</taxon>
    </lineage>
</organism>
<sequence length="908" mass="97757">MSSLEIYKENDTKGGKANTATPQNDDQCEYYNDPPPPPDGGYGWVIVAVSFMCNMVVDGICYTFGIFLSKIADDYQETKGKTAWAGSLLTGMCMCVGPIVSALANKYGCRAACILGSLIATVAFVLSIYSPSVNWLMLVYGFIGGTGFGFIYLPAVVCVGYYFESKRSLATGIAVCGSGVGTFMFAPLATFLLERYGWRGANLILAGIIFNCVIFGALMRPLTYPNGKGSVESSKPLNVSEQNLRTAGRPTKAASHTTLTVPMFEARKRADSTGSFLKGNIVKAESATFSSKLSLSSRKGNILQPLARKDVFYSGSISNLKEFQSQKSLASYRHSILNISYARKELRQESGYISLSSIILVDLMGLDKLTDAFGLLILFRGAAALVGSPLAGVLYDITETYDSNAKPCRETATQLNSQNEDADTETLNIPPPPDGGYGWVIVVASFVCNMVVDGIAYTFGIFLITIVDYYDESKGKTAWVGSLLTGTYLSIGPLVSALCNKFGCREVCVAGSIISTVAFVASIFSPNVNWLMLTYGFFGGFGFGLIYLPAVVCVGYYFETKRSLATGIAVCGSGVGTCVFAPLARILLDEYGWKGANLILAGIILNCAIFGTLMRPLEYPKNNTKNIKMGVQNSSEGSRVISQHAKHRRSSSGPFLSRKRNESDSASLAFTSKSSITSRREIGHFVQPLARKDVFYSASVQNLQHFQSQKSLASYRQSVLSIHRLKPHELDCAKADGIEEGSASFLLSLIGIINVIGRIACGYLADFPQINALLINNICLVIATVSVGMTPFCYTYISYASIAVFFAIAVSGFISLSSIILVDLVGLDKLTDAFGLMILFRGAAALVGSPIAGALYDATQSYDITFYVAGGLFGLSAITSFLAPCIKKNDKKEETDNDALKPINEDIE</sequence>
<gene>
    <name evidence="5" type="ORF">NQ317_011492</name>
</gene>
<accession>A0ABQ9IZF1</accession>
<feature type="region of interest" description="Disordered" evidence="2">
    <location>
        <begin position="9"/>
        <end position="32"/>
    </location>
</feature>
<protein>
    <recommendedName>
        <fullName evidence="4">Major facilitator superfamily (MFS) profile domain-containing protein</fullName>
    </recommendedName>
</protein>
<feature type="domain" description="Major facilitator superfamily (MFS) profile" evidence="4">
    <location>
        <begin position="437"/>
        <end position="888"/>
    </location>
</feature>
<feature type="transmembrane region" description="Helical" evidence="3">
    <location>
        <begin position="169"/>
        <end position="193"/>
    </location>
</feature>
<keyword evidence="3" id="KW-0812">Transmembrane</keyword>
<feature type="transmembrane region" description="Helical" evidence="3">
    <location>
        <begin position="535"/>
        <end position="558"/>
    </location>
</feature>
<dbReference type="PANTHER" id="PTHR11360:SF286">
    <property type="entry name" value="GH22266P"/>
    <property type="match status" value="1"/>
</dbReference>
<reference evidence="5" key="1">
    <citation type="journal article" date="2023" name="Insect Mol. Biol.">
        <title>Genome sequencing provides insights into the evolution of gene families encoding plant cell wall-degrading enzymes in longhorned beetles.</title>
        <authorList>
            <person name="Shin N.R."/>
            <person name="Okamura Y."/>
            <person name="Kirsch R."/>
            <person name="Pauchet Y."/>
        </authorList>
    </citation>
    <scope>NUCLEOTIDE SEQUENCE</scope>
    <source>
        <strain evidence="5">MMC_N1</strain>
    </source>
</reference>
<feature type="transmembrane region" description="Helical" evidence="3">
    <location>
        <begin position="478"/>
        <end position="497"/>
    </location>
</feature>
<feature type="transmembrane region" description="Helical" evidence="3">
    <location>
        <begin position="803"/>
        <end position="826"/>
    </location>
</feature>
<evidence type="ECO:0000256" key="2">
    <source>
        <dbReference type="SAM" id="MobiDB-lite"/>
    </source>
</evidence>
<dbReference type="PANTHER" id="PTHR11360">
    <property type="entry name" value="MONOCARBOXYLATE TRANSPORTER"/>
    <property type="match status" value="1"/>
</dbReference>
<feature type="transmembrane region" description="Helical" evidence="3">
    <location>
        <begin position="199"/>
        <end position="218"/>
    </location>
</feature>
<dbReference type="Gene3D" id="1.20.1250.20">
    <property type="entry name" value="MFS general substrate transporter like domains"/>
    <property type="match status" value="3"/>
</dbReference>
<keyword evidence="3" id="KW-0472">Membrane</keyword>
<keyword evidence="6" id="KW-1185">Reference proteome</keyword>
<dbReference type="EMBL" id="JAPWTJ010001792">
    <property type="protein sequence ID" value="KAJ8969486.1"/>
    <property type="molecule type" value="Genomic_DNA"/>
</dbReference>
<feature type="region of interest" description="Disordered" evidence="2">
    <location>
        <begin position="638"/>
        <end position="660"/>
    </location>
</feature>
<feature type="transmembrane region" description="Helical" evidence="3">
    <location>
        <begin position="838"/>
        <end position="858"/>
    </location>
</feature>
<feature type="transmembrane region" description="Helical" evidence="3">
    <location>
        <begin position="564"/>
        <end position="588"/>
    </location>
</feature>
<dbReference type="PROSITE" id="PS50850">
    <property type="entry name" value="MFS"/>
    <property type="match status" value="1"/>
</dbReference>
<evidence type="ECO:0000256" key="3">
    <source>
        <dbReference type="SAM" id="Phobius"/>
    </source>
</evidence>
<feature type="transmembrane region" description="Helical" evidence="3">
    <location>
        <begin position="595"/>
        <end position="614"/>
    </location>
</feature>
<dbReference type="InterPro" id="IPR036259">
    <property type="entry name" value="MFS_trans_sf"/>
</dbReference>
<feature type="transmembrane region" description="Helical" evidence="3">
    <location>
        <begin position="111"/>
        <end position="129"/>
    </location>
</feature>
<name>A0ABQ9IZF1_9CUCU</name>
<dbReference type="SUPFAM" id="SSF103473">
    <property type="entry name" value="MFS general substrate transporter"/>
    <property type="match status" value="2"/>
</dbReference>
<evidence type="ECO:0000313" key="5">
    <source>
        <dbReference type="EMBL" id="KAJ8969486.1"/>
    </source>
</evidence>
<evidence type="ECO:0000313" key="6">
    <source>
        <dbReference type="Proteomes" id="UP001162164"/>
    </source>
</evidence>
<proteinExistence type="predicted"/>
<feature type="transmembrane region" description="Helical" evidence="3">
    <location>
        <begin position="42"/>
        <end position="68"/>
    </location>
</feature>
<keyword evidence="3" id="KW-1133">Transmembrane helix</keyword>
<dbReference type="Proteomes" id="UP001162164">
    <property type="component" value="Unassembled WGS sequence"/>
</dbReference>
<feature type="transmembrane region" description="Helical" evidence="3">
    <location>
        <begin position="83"/>
        <end position="104"/>
    </location>
</feature>
<dbReference type="InterPro" id="IPR050327">
    <property type="entry name" value="Proton-linked_MCT"/>
</dbReference>